<feature type="domain" description="Response regulatory" evidence="8">
    <location>
        <begin position="42"/>
        <end position="157"/>
    </location>
</feature>
<evidence type="ECO:0000256" key="5">
    <source>
        <dbReference type="ARBA" id="ARBA00023242"/>
    </source>
</evidence>
<dbReference type="OrthoDB" id="21225at2759"/>
<proteinExistence type="predicted"/>
<dbReference type="AlphaFoldDB" id="A0A835GVV1"/>
<dbReference type="Proteomes" id="UP000631114">
    <property type="component" value="Unassembled WGS sequence"/>
</dbReference>
<reference evidence="9 10" key="1">
    <citation type="submission" date="2020-10" db="EMBL/GenBank/DDBJ databases">
        <title>The Coptis chinensis genome and diversification of protoberbering-type alkaloids.</title>
        <authorList>
            <person name="Wang B."/>
            <person name="Shu S."/>
            <person name="Song C."/>
            <person name="Liu Y."/>
        </authorList>
    </citation>
    <scope>NUCLEOTIDE SEQUENCE [LARGE SCALE GENOMIC DNA]</scope>
    <source>
        <strain evidence="9">HL-2020</strain>
        <tissue evidence="9">Leaf</tissue>
    </source>
</reference>
<comment type="subcellular location">
    <subcellularLocation>
        <location evidence="1">Nucleus</location>
    </subcellularLocation>
</comment>
<keyword evidence="3" id="KW-0805">Transcription regulation</keyword>
<dbReference type="GO" id="GO:0009736">
    <property type="term" value="P:cytokinin-activated signaling pathway"/>
    <property type="evidence" value="ECO:0007669"/>
    <property type="project" value="InterPro"/>
</dbReference>
<evidence type="ECO:0000256" key="1">
    <source>
        <dbReference type="ARBA" id="ARBA00004123"/>
    </source>
</evidence>
<dbReference type="InterPro" id="IPR001789">
    <property type="entry name" value="Sig_transdc_resp-reg_receiver"/>
</dbReference>
<sequence>MADDEKVVEILSGGSTTIVTSRCNTTFDPSGSNTIYNPSGLRVLLVEDDILTLKVIERMLKICRYEAIAVSRPMDALNILYEKQGGFDLVLTDVHMPIMNGFELLAIVRKEFKIPVIMISADDKRDVIYKGLQHGACSFFVKPLVIGILQNIWQYVLITNQTIVRPRSLEVEQSFHQETSFHVNKVRVGIECSSSGNHEKVRQQDLKRKKMDDRTTTINTENSDKTLEPPKKSRMVWTPILHGKFVEAINNLGLHKAVPKKILDMMNVRGVSRTNIASHLQKYRQYLKTEKDPSQSRGNFRNLLSLTNRAPSTCHALGHNSSVFYNSIEGPAQEEQHNLLIPSRPGYRSNIQGIGLNALLDNPEIGTPQYHQAAAKKNRMDQATCGQSISRCNQLNLQQPWMSYSSNVNNLNIGSYRTFGMDAPLQVNNDMNQLNAGSYPTFGRTAPLQGDNVYSYDNLGMQMNAGVSPYVLVDQQDFSNANLEAQNNPASLGYYGLGNEALGPCQAANNNSTYRSNFVGLQLLNNAEMIRLGQTETNANGISNTNMNMNRRDDIHNGKRPMEAVDENTPIPNFDANNYNNAAQAGSSYDGFVNPNTFQAMPVAEIQQNHQLEGGESDGWIDFLRDPPCNDLPEFLSDEDNMSGKACHILQS</sequence>
<dbReference type="GO" id="GO:0000160">
    <property type="term" value="P:phosphorelay signal transduction system"/>
    <property type="evidence" value="ECO:0007669"/>
    <property type="project" value="UniProtKB-KW"/>
</dbReference>
<dbReference type="NCBIfam" id="TIGR01557">
    <property type="entry name" value="myb_SHAQKYF"/>
    <property type="match status" value="1"/>
</dbReference>
<feature type="region of interest" description="Disordered" evidence="7">
    <location>
        <begin position="195"/>
        <end position="231"/>
    </location>
</feature>
<feature type="compositionally biased region" description="Basic and acidic residues" evidence="7">
    <location>
        <begin position="222"/>
        <end position="231"/>
    </location>
</feature>
<dbReference type="PANTHER" id="PTHR43874">
    <property type="entry name" value="TWO-COMPONENT RESPONSE REGULATOR"/>
    <property type="match status" value="1"/>
</dbReference>
<comment type="caution">
    <text evidence="9">The sequence shown here is derived from an EMBL/GenBank/DDBJ whole genome shotgun (WGS) entry which is preliminary data.</text>
</comment>
<dbReference type="GO" id="GO:0005634">
    <property type="term" value="C:nucleus"/>
    <property type="evidence" value="ECO:0007669"/>
    <property type="project" value="UniProtKB-SubCell"/>
</dbReference>
<dbReference type="Gene3D" id="1.10.10.60">
    <property type="entry name" value="Homeodomain-like"/>
    <property type="match status" value="1"/>
</dbReference>
<evidence type="ECO:0000256" key="7">
    <source>
        <dbReference type="SAM" id="MobiDB-lite"/>
    </source>
</evidence>
<gene>
    <name evidence="9" type="ORF">IFM89_011696</name>
</gene>
<dbReference type="InterPro" id="IPR006447">
    <property type="entry name" value="Myb_dom_plants"/>
</dbReference>
<evidence type="ECO:0000313" key="10">
    <source>
        <dbReference type="Proteomes" id="UP000631114"/>
    </source>
</evidence>
<keyword evidence="2" id="KW-0902">Two-component regulatory system</keyword>
<evidence type="ECO:0000256" key="2">
    <source>
        <dbReference type="ARBA" id="ARBA00023012"/>
    </source>
</evidence>
<dbReference type="Pfam" id="PF00072">
    <property type="entry name" value="Response_reg"/>
    <property type="match status" value="1"/>
</dbReference>
<keyword evidence="4" id="KW-0804">Transcription</keyword>
<evidence type="ECO:0000256" key="3">
    <source>
        <dbReference type="ARBA" id="ARBA00023015"/>
    </source>
</evidence>
<feature type="modified residue" description="4-aspartylphosphate" evidence="6">
    <location>
        <position position="93"/>
    </location>
</feature>
<dbReference type="InterPro" id="IPR045279">
    <property type="entry name" value="ARR-like"/>
</dbReference>
<dbReference type="GO" id="GO:0003677">
    <property type="term" value="F:DNA binding"/>
    <property type="evidence" value="ECO:0007669"/>
    <property type="project" value="InterPro"/>
</dbReference>
<dbReference type="SUPFAM" id="SSF46689">
    <property type="entry name" value="Homeodomain-like"/>
    <property type="match status" value="1"/>
</dbReference>
<dbReference type="PANTHER" id="PTHR43874:SF19">
    <property type="entry name" value="RESPONSE REGULATOR 23-RELATED"/>
    <property type="match status" value="1"/>
</dbReference>
<dbReference type="PROSITE" id="PS50110">
    <property type="entry name" value="RESPONSE_REGULATORY"/>
    <property type="match status" value="1"/>
</dbReference>
<organism evidence="9 10">
    <name type="scientific">Coptis chinensis</name>
    <dbReference type="NCBI Taxonomy" id="261450"/>
    <lineage>
        <taxon>Eukaryota</taxon>
        <taxon>Viridiplantae</taxon>
        <taxon>Streptophyta</taxon>
        <taxon>Embryophyta</taxon>
        <taxon>Tracheophyta</taxon>
        <taxon>Spermatophyta</taxon>
        <taxon>Magnoliopsida</taxon>
        <taxon>Ranunculales</taxon>
        <taxon>Ranunculaceae</taxon>
        <taxon>Coptidoideae</taxon>
        <taxon>Coptis</taxon>
    </lineage>
</organism>
<keyword evidence="6" id="KW-0597">Phosphoprotein</keyword>
<dbReference type="SUPFAM" id="SSF52172">
    <property type="entry name" value="CheY-like"/>
    <property type="match status" value="1"/>
</dbReference>
<dbReference type="InterPro" id="IPR009057">
    <property type="entry name" value="Homeodomain-like_sf"/>
</dbReference>
<evidence type="ECO:0000259" key="8">
    <source>
        <dbReference type="PROSITE" id="PS50110"/>
    </source>
</evidence>
<keyword evidence="5" id="KW-0539">Nucleus</keyword>
<protein>
    <recommendedName>
        <fullName evidence="8">Response regulatory domain-containing protein</fullName>
    </recommendedName>
</protein>
<evidence type="ECO:0000256" key="6">
    <source>
        <dbReference type="PROSITE-ProRule" id="PRU00169"/>
    </source>
</evidence>
<dbReference type="Gene3D" id="3.40.50.2300">
    <property type="match status" value="1"/>
</dbReference>
<name>A0A835GVV1_9MAGN</name>
<dbReference type="FunFam" id="1.10.10.60:FF:000007">
    <property type="entry name" value="Two-component response regulator"/>
    <property type="match status" value="1"/>
</dbReference>
<dbReference type="CDD" id="cd17584">
    <property type="entry name" value="REC_typeB_ARR-like"/>
    <property type="match status" value="1"/>
</dbReference>
<feature type="compositionally biased region" description="Basic and acidic residues" evidence="7">
    <location>
        <begin position="197"/>
        <end position="215"/>
    </location>
</feature>
<dbReference type="InterPro" id="IPR011006">
    <property type="entry name" value="CheY-like_superfamily"/>
</dbReference>
<evidence type="ECO:0000313" key="9">
    <source>
        <dbReference type="EMBL" id="KAF9588496.1"/>
    </source>
</evidence>
<keyword evidence="10" id="KW-1185">Reference proteome</keyword>
<accession>A0A835GVV1</accession>
<evidence type="ECO:0000256" key="4">
    <source>
        <dbReference type="ARBA" id="ARBA00023163"/>
    </source>
</evidence>
<dbReference type="SMART" id="SM00448">
    <property type="entry name" value="REC"/>
    <property type="match status" value="1"/>
</dbReference>
<dbReference type="EMBL" id="JADFTS010000009">
    <property type="protein sequence ID" value="KAF9588496.1"/>
    <property type="molecule type" value="Genomic_DNA"/>
</dbReference>